<keyword evidence="2" id="KW-0808">Transferase</keyword>
<dbReference type="RefSeq" id="WP_146531326.1">
    <property type="nucleotide sequence ID" value="NZ_SJPV01000022.1"/>
</dbReference>
<dbReference type="EC" id="2.4.1.54" evidence="2"/>
<dbReference type="OrthoDB" id="9810303at2"/>
<dbReference type="SUPFAM" id="SSF53448">
    <property type="entry name" value="Nucleotide-diphospho-sugar transferases"/>
    <property type="match status" value="1"/>
</dbReference>
<dbReference type="Gene3D" id="3.90.550.10">
    <property type="entry name" value="Spore Coat Polysaccharide Biosynthesis Protein SpsA, Chain A"/>
    <property type="match status" value="1"/>
</dbReference>
<evidence type="ECO:0000313" key="2">
    <source>
        <dbReference type="EMBL" id="TWU30556.1"/>
    </source>
</evidence>
<dbReference type="PANTHER" id="PTHR48090">
    <property type="entry name" value="UNDECAPRENYL-PHOSPHATE 4-DEOXY-4-FORMAMIDO-L-ARABINOSE TRANSFERASE-RELATED"/>
    <property type="match status" value="1"/>
</dbReference>
<evidence type="ECO:0000313" key="3">
    <source>
        <dbReference type="Proteomes" id="UP000319143"/>
    </source>
</evidence>
<organism evidence="2 3">
    <name type="scientific">Novipirellula artificiosorum</name>
    <dbReference type="NCBI Taxonomy" id="2528016"/>
    <lineage>
        <taxon>Bacteria</taxon>
        <taxon>Pseudomonadati</taxon>
        <taxon>Planctomycetota</taxon>
        <taxon>Planctomycetia</taxon>
        <taxon>Pirellulales</taxon>
        <taxon>Pirellulaceae</taxon>
        <taxon>Novipirellula</taxon>
    </lineage>
</organism>
<dbReference type="EMBL" id="SJPV01000022">
    <property type="protein sequence ID" value="TWU30556.1"/>
    <property type="molecule type" value="Genomic_DNA"/>
</dbReference>
<protein>
    <submittedName>
        <fullName evidence="2">Undecaprenyl-phosphate mannosyltransferase</fullName>
        <ecNumber evidence="2">2.4.1.54</ecNumber>
    </submittedName>
</protein>
<feature type="domain" description="Glycosyltransferase 2-like" evidence="1">
    <location>
        <begin position="10"/>
        <end position="165"/>
    </location>
</feature>
<dbReference type="Pfam" id="PF00535">
    <property type="entry name" value="Glycos_transf_2"/>
    <property type="match status" value="1"/>
</dbReference>
<dbReference type="InterPro" id="IPR050256">
    <property type="entry name" value="Glycosyltransferase_2"/>
</dbReference>
<keyword evidence="2" id="KW-0328">Glycosyltransferase</keyword>
<keyword evidence="3" id="KW-1185">Reference proteome</keyword>
<dbReference type="Proteomes" id="UP000319143">
    <property type="component" value="Unassembled WGS sequence"/>
</dbReference>
<dbReference type="InterPro" id="IPR029044">
    <property type="entry name" value="Nucleotide-diphossugar_trans"/>
</dbReference>
<dbReference type="AlphaFoldDB" id="A0A5C6D5Q6"/>
<name>A0A5C6D5Q6_9BACT</name>
<reference evidence="2 3" key="1">
    <citation type="submission" date="2019-02" db="EMBL/GenBank/DDBJ databases">
        <title>Deep-cultivation of Planctomycetes and their phenomic and genomic characterization uncovers novel biology.</title>
        <authorList>
            <person name="Wiegand S."/>
            <person name="Jogler M."/>
            <person name="Boedeker C."/>
            <person name="Pinto D."/>
            <person name="Vollmers J."/>
            <person name="Rivas-Marin E."/>
            <person name="Kohn T."/>
            <person name="Peeters S.H."/>
            <person name="Heuer A."/>
            <person name="Rast P."/>
            <person name="Oberbeckmann S."/>
            <person name="Bunk B."/>
            <person name="Jeske O."/>
            <person name="Meyerdierks A."/>
            <person name="Storesund J.E."/>
            <person name="Kallscheuer N."/>
            <person name="Luecker S."/>
            <person name="Lage O.M."/>
            <person name="Pohl T."/>
            <person name="Merkel B.J."/>
            <person name="Hornburger P."/>
            <person name="Mueller R.-W."/>
            <person name="Bruemmer F."/>
            <person name="Labrenz M."/>
            <person name="Spormann A.M."/>
            <person name="Op Den Camp H."/>
            <person name="Overmann J."/>
            <person name="Amann R."/>
            <person name="Jetten M.S.M."/>
            <person name="Mascher T."/>
            <person name="Medema M.H."/>
            <person name="Devos D.P."/>
            <person name="Kaster A.-K."/>
            <person name="Ovreas L."/>
            <person name="Rohde M."/>
            <person name="Galperin M.Y."/>
            <person name="Jogler C."/>
        </authorList>
    </citation>
    <scope>NUCLEOTIDE SEQUENCE [LARGE SCALE GENOMIC DNA]</scope>
    <source>
        <strain evidence="2 3">Poly41</strain>
    </source>
</reference>
<comment type="caution">
    <text evidence="2">The sequence shown here is derived from an EMBL/GenBank/DDBJ whole genome shotgun (WGS) entry which is preliminary data.</text>
</comment>
<evidence type="ECO:0000259" key="1">
    <source>
        <dbReference type="Pfam" id="PF00535"/>
    </source>
</evidence>
<accession>A0A5C6D5Q6</accession>
<proteinExistence type="predicted"/>
<gene>
    <name evidence="2" type="ORF">Poly41_66510</name>
</gene>
<sequence length="253" mass="28249">MSRRERWVAAIPVYNEVNTVSEILDQVTKYADEVLVIDDGSTDGTTDVLRARSDVRVIHHGENQGYGAALKSAFEYTIDEGFDGVVTLDCDGQHQPKRIPRFIEAAAAADIVSGSRYLKQYQGDSAPPPERMFINRRITGELNERLGLSLTDAFCGFKAYRTSALLEMRITDTGYAMPLQLWVEAVAAQLRIIEIPVPLIYLDLSRSFGGSLDESETRLRYYNRVLDDAIRVAVAQGASFEQGQPPRRRSIVS</sequence>
<dbReference type="InterPro" id="IPR001173">
    <property type="entry name" value="Glyco_trans_2-like"/>
</dbReference>
<dbReference type="CDD" id="cd04179">
    <property type="entry name" value="DPM_DPG-synthase_like"/>
    <property type="match status" value="1"/>
</dbReference>
<dbReference type="GO" id="GO:0047267">
    <property type="term" value="F:undecaprenyl-phosphate mannosyltransferase activity"/>
    <property type="evidence" value="ECO:0007669"/>
    <property type="project" value="UniProtKB-EC"/>
</dbReference>
<dbReference type="PANTHER" id="PTHR48090:SF7">
    <property type="entry name" value="RFBJ PROTEIN"/>
    <property type="match status" value="1"/>
</dbReference>